<gene>
    <name evidence="3" type="ORF">GCM10007415_20720</name>
</gene>
<accession>A0A917HRJ4</accession>
<keyword evidence="3" id="KW-0436">Ligase</keyword>
<dbReference type="SUPFAM" id="SSF56059">
    <property type="entry name" value="Glutathione synthetase ATP-binding domain-like"/>
    <property type="match status" value="1"/>
</dbReference>
<name>A0A917HRJ4_9SPHI</name>
<sequence length="289" mass="33708">MEIHRRLPYSVYPETVFVNCDEYSAMPENEVAALGFPLIAKPDFGVRSMGVKLIHNMNELHAYHRRASFNYLIQEYIDLPCEAGVFFVRMPGERKGVITGITGKTFFAVVGDGVSTIEQLMRQTPRGVLQWTWLRREKLSDYGRIPKLNETVRLMPFGNHCRGTLFTDESHRINEQLTATINRICHCIGEFYYGRLDIRFNTWNEFAAGLNFRIVEVNGALSEPTHCYDPKHSYGFAVREFIRHHRYMCRISNELYRRGASVDRLDFRMFLRELDSHRKALARIRTVNS</sequence>
<reference evidence="3" key="1">
    <citation type="journal article" date="2014" name="Int. J. Syst. Evol. Microbiol.">
        <title>Complete genome sequence of Corynebacterium casei LMG S-19264T (=DSM 44701T), isolated from a smear-ripened cheese.</title>
        <authorList>
            <consortium name="US DOE Joint Genome Institute (JGI-PGF)"/>
            <person name="Walter F."/>
            <person name="Albersmeier A."/>
            <person name="Kalinowski J."/>
            <person name="Ruckert C."/>
        </authorList>
    </citation>
    <scope>NUCLEOTIDE SEQUENCE</scope>
    <source>
        <strain evidence="3">CGMCC 1.12195</strain>
    </source>
</reference>
<evidence type="ECO:0000313" key="4">
    <source>
        <dbReference type="Proteomes" id="UP000660862"/>
    </source>
</evidence>
<dbReference type="GO" id="GO:0005524">
    <property type="term" value="F:ATP binding"/>
    <property type="evidence" value="ECO:0007669"/>
    <property type="project" value="UniProtKB-UniRule"/>
</dbReference>
<dbReference type="PROSITE" id="PS50975">
    <property type="entry name" value="ATP_GRASP"/>
    <property type="match status" value="1"/>
</dbReference>
<evidence type="ECO:0000256" key="1">
    <source>
        <dbReference type="PROSITE-ProRule" id="PRU00409"/>
    </source>
</evidence>
<comment type="caution">
    <text evidence="3">The sequence shown here is derived from an EMBL/GenBank/DDBJ whole genome shotgun (WGS) entry which is preliminary data.</text>
</comment>
<dbReference type="InterPro" id="IPR011761">
    <property type="entry name" value="ATP-grasp"/>
</dbReference>
<keyword evidence="1" id="KW-0067">ATP-binding</keyword>
<dbReference type="InterPro" id="IPR013815">
    <property type="entry name" value="ATP_grasp_subdomain_1"/>
</dbReference>
<dbReference type="EMBL" id="BMER01000001">
    <property type="protein sequence ID" value="GGG86921.1"/>
    <property type="molecule type" value="Genomic_DNA"/>
</dbReference>
<feature type="domain" description="ATP-grasp" evidence="2">
    <location>
        <begin position="1"/>
        <end position="247"/>
    </location>
</feature>
<dbReference type="AlphaFoldDB" id="A0A917HRJ4"/>
<dbReference type="Gene3D" id="3.30.1490.20">
    <property type="entry name" value="ATP-grasp fold, A domain"/>
    <property type="match status" value="1"/>
</dbReference>
<keyword evidence="4" id="KW-1185">Reference proteome</keyword>
<protein>
    <submittedName>
        <fullName evidence="3">D-alanine--D-alanine ligase</fullName>
    </submittedName>
</protein>
<organism evidence="3 4">
    <name type="scientific">Parapedobacter pyrenivorans</name>
    <dbReference type="NCBI Taxonomy" id="1305674"/>
    <lineage>
        <taxon>Bacteria</taxon>
        <taxon>Pseudomonadati</taxon>
        <taxon>Bacteroidota</taxon>
        <taxon>Sphingobacteriia</taxon>
        <taxon>Sphingobacteriales</taxon>
        <taxon>Sphingobacteriaceae</taxon>
        <taxon>Parapedobacter</taxon>
    </lineage>
</organism>
<dbReference type="GO" id="GO:0016874">
    <property type="term" value="F:ligase activity"/>
    <property type="evidence" value="ECO:0007669"/>
    <property type="project" value="UniProtKB-KW"/>
</dbReference>
<dbReference type="Proteomes" id="UP000660862">
    <property type="component" value="Unassembled WGS sequence"/>
</dbReference>
<dbReference type="GO" id="GO:0046872">
    <property type="term" value="F:metal ion binding"/>
    <property type="evidence" value="ECO:0007669"/>
    <property type="project" value="InterPro"/>
</dbReference>
<keyword evidence="1" id="KW-0547">Nucleotide-binding</keyword>
<evidence type="ECO:0000259" key="2">
    <source>
        <dbReference type="PROSITE" id="PS50975"/>
    </source>
</evidence>
<evidence type="ECO:0000313" key="3">
    <source>
        <dbReference type="EMBL" id="GGG86921.1"/>
    </source>
</evidence>
<proteinExistence type="predicted"/>
<reference evidence="3" key="2">
    <citation type="submission" date="2020-09" db="EMBL/GenBank/DDBJ databases">
        <authorList>
            <person name="Sun Q."/>
            <person name="Zhou Y."/>
        </authorList>
    </citation>
    <scope>NUCLEOTIDE SEQUENCE</scope>
    <source>
        <strain evidence="3">CGMCC 1.12195</strain>
    </source>
</reference>